<dbReference type="EC" id="1.5.3.1" evidence="1"/>
<keyword evidence="2" id="KW-1185">Reference proteome</keyword>
<dbReference type="SUPFAM" id="SSF103025">
    <property type="entry name" value="Folate-binding domain"/>
    <property type="match status" value="1"/>
</dbReference>
<dbReference type="InterPro" id="IPR007375">
    <property type="entry name" value="SoxG"/>
</dbReference>
<dbReference type="PATRIC" id="fig|442562.3.peg.1285"/>
<name>A0A017HRF5_9RHOB</name>
<dbReference type="AlphaFoldDB" id="A0A017HRF5"/>
<dbReference type="EMBL" id="AOSK01000036">
    <property type="protein sequence ID" value="EYD77037.1"/>
    <property type="molecule type" value="Genomic_DNA"/>
</dbReference>
<dbReference type="Gene3D" id="3.30.1360.120">
    <property type="entry name" value="Probable tRNA modification gtpase trme, domain 1"/>
    <property type="match status" value="1"/>
</dbReference>
<organism evidence="1 2">
    <name type="scientific">Rubellimicrobium mesophilum DSM 19309</name>
    <dbReference type="NCBI Taxonomy" id="442562"/>
    <lineage>
        <taxon>Bacteria</taxon>
        <taxon>Pseudomonadati</taxon>
        <taxon>Pseudomonadota</taxon>
        <taxon>Alphaproteobacteria</taxon>
        <taxon>Rhodobacterales</taxon>
        <taxon>Roseobacteraceae</taxon>
        <taxon>Rubellimicrobium</taxon>
    </lineage>
</organism>
<accession>A0A017HRF5</accession>
<protein>
    <submittedName>
        <fullName evidence="1">Sarcosine oxidase gamma subunit</fullName>
        <ecNumber evidence="1">1.5.3.1</ecNumber>
    </submittedName>
</protein>
<evidence type="ECO:0000313" key="1">
    <source>
        <dbReference type="EMBL" id="EYD77037.1"/>
    </source>
</evidence>
<sequence>MSPDELLLFVARDEVGAAVARLSEALAGTHHLVTDVSDLRVCLRLDGPEVREVLAKLTPADLHPDVFGPAMVRRSRLGQVAAAFWLEGEGARVVCFRSVGDYMLALLRQSAVDGAVGFF</sequence>
<dbReference type="RefSeq" id="WP_245639198.1">
    <property type="nucleotide sequence ID" value="NZ_KK088562.1"/>
</dbReference>
<proteinExistence type="predicted"/>
<evidence type="ECO:0000313" key="2">
    <source>
        <dbReference type="Proteomes" id="UP000019666"/>
    </source>
</evidence>
<dbReference type="STRING" id="442562.Rumeso_01296"/>
<dbReference type="InterPro" id="IPR027266">
    <property type="entry name" value="TrmE/GcvT-like"/>
</dbReference>
<dbReference type="GO" id="GO:0008115">
    <property type="term" value="F:sarcosine oxidase activity"/>
    <property type="evidence" value="ECO:0007669"/>
    <property type="project" value="UniProtKB-EC"/>
</dbReference>
<comment type="caution">
    <text evidence="1">The sequence shown here is derived from an EMBL/GenBank/DDBJ whole genome shotgun (WGS) entry which is preliminary data.</text>
</comment>
<dbReference type="Pfam" id="PF04268">
    <property type="entry name" value="SoxG"/>
    <property type="match status" value="1"/>
</dbReference>
<keyword evidence="1" id="KW-0560">Oxidoreductase</keyword>
<dbReference type="HOGENOM" id="CLU_2059684_0_0_5"/>
<reference evidence="1 2" key="1">
    <citation type="submission" date="2013-02" db="EMBL/GenBank/DDBJ databases">
        <authorList>
            <person name="Fiebig A."/>
            <person name="Goeker M."/>
            <person name="Klenk H.-P.P."/>
        </authorList>
    </citation>
    <scope>NUCLEOTIDE SEQUENCE [LARGE SCALE GENOMIC DNA]</scope>
    <source>
        <strain evidence="1 2">DSM 19309</strain>
    </source>
</reference>
<dbReference type="Proteomes" id="UP000019666">
    <property type="component" value="Unassembled WGS sequence"/>
</dbReference>
<gene>
    <name evidence="1" type="ORF">Rumeso_01296</name>
</gene>